<name>A0AAD9Q658_ACRCE</name>
<reference evidence="5" key="2">
    <citation type="journal article" date="2023" name="Science">
        <title>Genomic signatures of disease resistance in endangered staghorn corals.</title>
        <authorList>
            <person name="Vollmer S.V."/>
            <person name="Selwyn J.D."/>
            <person name="Despard B.A."/>
            <person name="Roesel C.L."/>
        </authorList>
    </citation>
    <scope>NUCLEOTIDE SEQUENCE</scope>
    <source>
        <strain evidence="5">K2</strain>
    </source>
</reference>
<comment type="caution">
    <text evidence="5">The sequence shown here is derived from an EMBL/GenBank/DDBJ whole genome shotgun (WGS) entry which is preliminary data.</text>
</comment>
<dbReference type="PANTHER" id="PTHR14002">
    <property type="entry name" value="ENDOGLIN/TGF-BETA RECEPTOR TYPE III"/>
    <property type="match status" value="1"/>
</dbReference>
<evidence type="ECO:0000313" key="6">
    <source>
        <dbReference type="Proteomes" id="UP001249851"/>
    </source>
</evidence>
<dbReference type="EMBL" id="JARQWQ010000062">
    <property type="protein sequence ID" value="KAK2555450.1"/>
    <property type="molecule type" value="Genomic_DNA"/>
</dbReference>
<dbReference type="PANTHER" id="PTHR14002:SF43">
    <property type="entry name" value="DELTA-LIKE PROTEIN"/>
    <property type="match status" value="1"/>
</dbReference>
<dbReference type="AlphaFoldDB" id="A0AAD9Q658"/>
<evidence type="ECO:0000256" key="3">
    <source>
        <dbReference type="SAM" id="Phobius"/>
    </source>
</evidence>
<accession>A0AAD9Q658</accession>
<evidence type="ECO:0000256" key="1">
    <source>
        <dbReference type="ARBA" id="ARBA00022729"/>
    </source>
</evidence>
<evidence type="ECO:0000313" key="5">
    <source>
        <dbReference type="EMBL" id="KAK2555450.1"/>
    </source>
</evidence>
<dbReference type="Proteomes" id="UP001249851">
    <property type="component" value="Unassembled WGS sequence"/>
</dbReference>
<dbReference type="Gene3D" id="2.60.40.4100">
    <property type="entry name" value="Zona pellucida, ZP-C domain"/>
    <property type="match status" value="1"/>
</dbReference>
<evidence type="ECO:0000256" key="2">
    <source>
        <dbReference type="ARBA" id="ARBA00023157"/>
    </source>
</evidence>
<keyword evidence="1" id="KW-0732">Signal</keyword>
<keyword evidence="3" id="KW-0812">Transmembrane</keyword>
<gene>
    <name evidence="5" type="ORF">P5673_022785</name>
</gene>
<keyword evidence="3" id="KW-1133">Transmembrane helix</keyword>
<proteinExistence type="predicted"/>
<feature type="domain" description="ZP-C" evidence="4">
    <location>
        <begin position="104"/>
        <end position="220"/>
    </location>
</feature>
<feature type="transmembrane region" description="Helical" evidence="3">
    <location>
        <begin position="302"/>
        <end position="325"/>
    </location>
</feature>
<organism evidence="5 6">
    <name type="scientific">Acropora cervicornis</name>
    <name type="common">Staghorn coral</name>
    <dbReference type="NCBI Taxonomy" id="6130"/>
    <lineage>
        <taxon>Eukaryota</taxon>
        <taxon>Metazoa</taxon>
        <taxon>Cnidaria</taxon>
        <taxon>Anthozoa</taxon>
        <taxon>Hexacorallia</taxon>
        <taxon>Scleractinia</taxon>
        <taxon>Astrocoeniina</taxon>
        <taxon>Acroporidae</taxon>
        <taxon>Acropora</taxon>
    </lineage>
</organism>
<keyword evidence="2" id="KW-1015">Disulfide bond</keyword>
<keyword evidence="6" id="KW-1185">Reference proteome</keyword>
<dbReference type="InterPro" id="IPR042235">
    <property type="entry name" value="ZP-C_dom"/>
</dbReference>
<sequence>MAMQFGFLMQQSFGVFNQFLFLHCTIITCQANRTKSSLASTALRCRQSGKADIKGRCPRKREENITTGPFVVWPDWLKQGQKNSNGKSNRIDVEGSGKGNATREVEVKLFANDSFQLEYKEKVINIETHRKVYVEFKATDSSRVAFPSECYLSLRKTYNKGHSKDKEYLIEENCEFQFGVSYRETHNNTVRFHFVIRQSLGAIGERLYLHCNVTICRRKHAPEPTIFNCFTHGEYCPNRTAELITKGPFVVWPFITKEQRDKLKKQSSARPRIFFPFTPTVFQSFPSQGNENQDLFAGSNRAFAVAGFLPLGLLIVVMIIVCFHITRLRRKAKRLVRLEPPCEEFETQADAEESNANTRETRL</sequence>
<keyword evidence="3" id="KW-0472">Membrane</keyword>
<evidence type="ECO:0000259" key="4">
    <source>
        <dbReference type="Pfam" id="PF00100"/>
    </source>
</evidence>
<dbReference type="Pfam" id="PF00100">
    <property type="entry name" value="Zona_pellucida"/>
    <property type="match status" value="1"/>
</dbReference>
<reference evidence="5" key="1">
    <citation type="journal article" date="2023" name="G3 (Bethesda)">
        <title>Whole genome assembly and annotation of the endangered Caribbean coral Acropora cervicornis.</title>
        <authorList>
            <person name="Selwyn J.D."/>
            <person name="Vollmer S.V."/>
        </authorList>
    </citation>
    <scope>NUCLEOTIDE SEQUENCE</scope>
    <source>
        <strain evidence="5">K2</strain>
    </source>
</reference>
<dbReference type="InterPro" id="IPR055355">
    <property type="entry name" value="ZP-C"/>
</dbReference>
<protein>
    <recommendedName>
        <fullName evidence="4">ZP-C domain-containing protein</fullName>
    </recommendedName>
</protein>